<keyword evidence="1" id="KW-0812">Transmembrane</keyword>
<comment type="caution">
    <text evidence="2">The sequence shown here is derived from an EMBL/GenBank/DDBJ whole genome shotgun (WGS) entry which is preliminary data.</text>
</comment>
<feature type="transmembrane region" description="Helical" evidence="1">
    <location>
        <begin position="121"/>
        <end position="138"/>
    </location>
</feature>
<reference evidence="2 3" key="1">
    <citation type="submission" date="2020-08" db="EMBL/GenBank/DDBJ databases">
        <title>Genomic Encyclopedia of Type Strains, Phase IV (KMG-IV): sequencing the most valuable type-strain genomes for metagenomic binning, comparative biology and taxonomic classification.</title>
        <authorList>
            <person name="Goeker M."/>
        </authorList>
    </citation>
    <scope>NUCLEOTIDE SEQUENCE [LARGE SCALE GENOMIC DNA]</scope>
    <source>
        <strain evidence="2 3">DSM 23562</strain>
    </source>
</reference>
<organism evidence="2 3">
    <name type="scientific">Armatimonas rosea</name>
    <dbReference type="NCBI Taxonomy" id="685828"/>
    <lineage>
        <taxon>Bacteria</taxon>
        <taxon>Bacillati</taxon>
        <taxon>Armatimonadota</taxon>
        <taxon>Armatimonadia</taxon>
        <taxon>Armatimonadales</taxon>
        <taxon>Armatimonadaceae</taxon>
        <taxon>Armatimonas</taxon>
    </lineage>
</organism>
<name>A0A7W9SLZ9_ARMRO</name>
<evidence type="ECO:0000313" key="3">
    <source>
        <dbReference type="Proteomes" id="UP000520814"/>
    </source>
</evidence>
<keyword evidence="1" id="KW-0472">Membrane</keyword>
<dbReference type="EMBL" id="JACHGW010000001">
    <property type="protein sequence ID" value="MBB6049102.1"/>
    <property type="molecule type" value="Genomic_DNA"/>
</dbReference>
<proteinExistence type="predicted"/>
<feature type="transmembrane region" description="Helical" evidence="1">
    <location>
        <begin position="88"/>
        <end position="109"/>
    </location>
</feature>
<evidence type="ECO:0000313" key="2">
    <source>
        <dbReference type="EMBL" id="MBB6049102.1"/>
    </source>
</evidence>
<feature type="transmembrane region" description="Helical" evidence="1">
    <location>
        <begin position="21"/>
        <end position="45"/>
    </location>
</feature>
<dbReference type="RefSeq" id="WP_184192721.1">
    <property type="nucleotide sequence ID" value="NZ_JACHGW010000001.1"/>
</dbReference>
<protein>
    <submittedName>
        <fullName evidence="2">Putative membrane protein</fullName>
    </submittedName>
</protein>
<dbReference type="AlphaFoldDB" id="A0A7W9SLZ9"/>
<keyword evidence="1" id="KW-1133">Transmembrane helix</keyword>
<keyword evidence="3" id="KW-1185">Reference proteome</keyword>
<dbReference type="Proteomes" id="UP000520814">
    <property type="component" value="Unassembled WGS sequence"/>
</dbReference>
<feature type="transmembrane region" description="Helical" evidence="1">
    <location>
        <begin position="57"/>
        <end position="81"/>
    </location>
</feature>
<gene>
    <name evidence="2" type="ORF">HNQ39_000864</name>
</gene>
<accession>A0A7W9SLZ9</accession>
<sequence>MQTQQVPKQYRRRWRMSAGEWVILLLNTLAAGTSASLGLFTLLWGSLVDPMRHTSTGVYLIAGSLFLVALAAGVTALLLLLRQTRPAAWFQWLVCLGVFALAVVTWPQWSKQNMLGNLVDLGALLLVLLLFVFSGRFLRAVDNEE</sequence>
<evidence type="ECO:0000256" key="1">
    <source>
        <dbReference type="SAM" id="Phobius"/>
    </source>
</evidence>